<dbReference type="RefSeq" id="WP_175506590.1">
    <property type="nucleotide sequence ID" value="NZ_CP054842.1"/>
</dbReference>
<dbReference type="EMBL" id="CP054842">
    <property type="protein sequence ID" value="QKV55811.1"/>
    <property type="molecule type" value="Genomic_DNA"/>
</dbReference>
<geneLocation type="plasmid" evidence="2 3">
    <name>unnamed2</name>
</geneLocation>
<accession>A0A6N1X8X6</accession>
<dbReference type="KEGG" id="aant:HUK68_23110"/>
<gene>
    <name evidence="2" type="ORF">HUK68_23110</name>
</gene>
<proteinExistence type="predicted"/>
<feature type="transmembrane region" description="Helical" evidence="1">
    <location>
        <begin position="49"/>
        <end position="71"/>
    </location>
</feature>
<evidence type="ECO:0000313" key="2">
    <source>
        <dbReference type="EMBL" id="QKV55811.1"/>
    </source>
</evidence>
<keyword evidence="2" id="KW-0614">Plasmid</keyword>
<sequence length="144" mass="16098">MDETSTSCLGLHWIDTVTGDLPRNLYVVAVSTGVNNNEASRKRVHLSDFPFFIASAVLVAFGSALVLMAALGLADKIFFFLLLIFVLSAGTALWCAFSRNWIIDYAVWTMYLSGLVLAILMVLRMTPKRRSTRREDFQNSRADN</sequence>
<keyword evidence="3" id="KW-1185">Reference proteome</keyword>
<dbReference type="Proteomes" id="UP000509579">
    <property type="component" value="Plasmid unnamed2"/>
</dbReference>
<organism evidence="2 3">
    <name type="scientific">Comamonas antarctica</name>
    <dbReference type="NCBI Taxonomy" id="2743470"/>
    <lineage>
        <taxon>Bacteria</taxon>
        <taxon>Pseudomonadati</taxon>
        <taxon>Pseudomonadota</taxon>
        <taxon>Betaproteobacteria</taxon>
        <taxon>Burkholderiales</taxon>
        <taxon>Comamonadaceae</taxon>
        <taxon>Comamonas</taxon>
    </lineage>
</organism>
<evidence type="ECO:0000256" key="1">
    <source>
        <dbReference type="SAM" id="Phobius"/>
    </source>
</evidence>
<keyword evidence="1" id="KW-0812">Transmembrane</keyword>
<protein>
    <submittedName>
        <fullName evidence="2">Uncharacterized protein</fullName>
    </submittedName>
</protein>
<reference evidence="2 3" key="1">
    <citation type="submission" date="2020-06" db="EMBL/GenBank/DDBJ databases">
        <title>Acidovorax antarctica sp. nov., isolated from Corinth ice sheet soil, Antarctic Fields Peninsula.</title>
        <authorList>
            <person name="Xu Q."/>
            <person name="Peng F."/>
        </authorList>
    </citation>
    <scope>NUCLEOTIDE SEQUENCE [LARGE SCALE GENOMIC DNA]</scope>
    <source>
        <strain evidence="2 3">16-35-5</strain>
        <plasmid evidence="2 3">unnamed2</plasmid>
    </source>
</reference>
<name>A0A6N1X8X6_9BURK</name>
<keyword evidence="1" id="KW-0472">Membrane</keyword>
<feature type="transmembrane region" description="Helical" evidence="1">
    <location>
        <begin position="78"/>
        <end position="99"/>
    </location>
</feature>
<keyword evidence="1" id="KW-1133">Transmembrane helix</keyword>
<feature type="transmembrane region" description="Helical" evidence="1">
    <location>
        <begin position="105"/>
        <end position="123"/>
    </location>
</feature>
<dbReference type="AlphaFoldDB" id="A0A6N1X8X6"/>
<evidence type="ECO:0000313" key="3">
    <source>
        <dbReference type="Proteomes" id="UP000509579"/>
    </source>
</evidence>